<dbReference type="Proteomes" id="UP000053904">
    <property type="component" value="Unassembled WGS sequence"/>
</dbReference>
<name>A0A101HIV7_9BACT</name>
<gene>
    <name evidence="2" type="ORF">XD93_0172</name>
</gene>
<proteinExistence type="predicted"/>
<organism evidence="2 3">
    <name type="scientific">candidate division WS6 bacterium 34_10</name>
    <dbReference type="NCBI Taxonomy" id="1641389"/>
    <lineage>
        <taxon>Bacteria</taxon>
        <taxon>Candidatus Dojkabacteria</taxon>
    </lineage>
</organism>
<accession>A0A101HIV7</accession>
<evidence type="ECO:0000256" key="1">
    <source>
        <dbReference type="SAM" id="MobiDB-lite"/>
    </source>
</evidence>
<sequence>MGISTKTIILEYYFLYHLVSETERKLTHTKEEIVDGVFKRYHWAWDDDFEIALELLKTERVSRSQPGLLKDSKTGTFSWHAAFREGETHWTSNFFTASEIQSWYEVLRKDTSIGIEQIYSDAVYAYEKLFEESFQEGIEREEREYEQKHREPIVKREGTEDPDIPF</sequence>
<dbReference type="AlphaFoldDB" id="A0A101HIV7"/>
<evidence type="ECO:0000313" key="3">
    <source>
        <dbReference type="Proteomes" id="UP000053904"/>
    </source>
</evidence>
<feature type="region of interest" description="Disordered" evidence="1">
    <location>
        <begin position="140"/>
        <end position="166"/>
    </location>
</feature>
<comment type="caution">
    <text evidence="2">The sequence shown here is derived from an EMBL/GenBank/DDBJ whole genome shotgun (WGS) entry which is preliminary data.</text>
</comment>
<dbReference type="EMBL" id="LGGO01000014">
    <property type="protein sequence ID" value="KUK77659.1"/>
    <property type="molecule type" value="Genomic_DNA"/>
</dbReference>
<evidence type="ECO:0000313" key="2">
    <source>
        <dbReference type="EMBL" id="KUK77659.1"/>
    </source>
</evidence>
<reference evidence="3" key="1">
    <citation type="journal article" date="2015" name="MBio">
        <title>Genome-Resolved Metagenomic Analysis Reveals Roles for Candidate Phyla and Other Microbial Community Members in Biogeochemical Transformations in Oil Reservoirs.</title>
        <authorList>
            <person name="Hu P."/>
            <person name="Tom L."/>
            <person name="Singh A."/>
            <person name="Thomas B.C."/>
            <person name="Baker B.J."/>
            <person name="Piceno Y.M."/>
            <person name="Andersen G.L."/>
            <person name="Banfield J.F."/>
        </authorList>
    </citation>
    <scope>NUCLEOTIDE SEQUENCE [LARGE SCALE GENOMIC DNA]</scope>
</reference>
<protein>
    <submittedName>
        <fullName evidence="2">Uncharacterized protein</fullName>
    </submittedName>
</protein>
<feature type="compositionally biased region" description="Basic and acidic residues" evidence="1">
    <location>
        <begin position="140"/>
        <end position="159"/>
    </location>
</feature>